<evidence type="ECO:0000313" key="2">
    <source>
        <dbReference type="EnsemblPlants" id="OB01G33530.1"/>
    </source>
</evidence>
<sequence length="62" mass="7324">MRSPSSPWSRLKKTREQTHQCSLNTVRKSNYEHTHVANDSKDQLKQQALNTKHCHEQNHQTN</sequence>
<organism evidence="2">
    <name type="scientific">Oryza brachyantha</name>
    <name type="common">malo sina</name>
    <dbReference type="NCBI Taxonomy" id="4533"/>
    <lineage>
        <taxon>Eukaryota</taxon>
        <taxon>Viridiplantae</taxon>
        <taxon>Streptophyta</taxon>
        <taxon>Embryophyta</taxon>
        <taxon>Tracheophyta</taxon>
        <taxon>Spermatophyta</taxon>
        <taxon>Magnoliopsida</taxon>
        <taxon>Liliopsida</taxon>
        <taxon>Poales</taxon>
        <taxon>Poaceae</taxon>
        <taxon>BOP clade</taxon>
        <taxon>Oryzoideae</taxon>
        <taxon>Oryzeae</taxon>
        <taxon>Oryzinae</taxon>
        <taxon>Oryza</taxon>
    </lineage>
</organism>
<feature type="region of interest" description="Disordered" evidence="1">
    <location>
        <begin position="1"/>
        <end position="31"/>
    </location>
</feature>
<reference evidence="2" key="1">
    <citation type="journal article" date="2013" name="Nat. Commun.">
        <title>Whole-genome sequencing of Oryza brachyantha reveals mechanisms underlying Oryza genome evolution.</title>
        <authorList>
            <person name="Chen J."/>
            <person name="Huang Q."/>
            <person name="Gao D."/>
            <person name="Wang J."/>
            <person name="Lang Y."/>
            <person name="Liu T."/>
            <person name="Li B."/>
            <person name="Bai Z."/>
            <person name="Luis Goicoechea J."/>
            <person name="Liang C."/>
            <person name="Chen C."/>
            <person name="Zhang W."/>
            <person name="Sun S."/>
            <person name="Liao Y."/>
            <person name="Zhang X."/>
            <person name="Yang L."/>
            <person name="Song C."/>
            <person name="Wang M."/>
            <person name="Shi J."/>
            <person name="Liu G."/>
            <person name="Liu J."/>
            <person name="Zhou H."/>
            <person name="Zhou W."/>
            <person name="Yu Q."/>
            <person name="An N."/>
            <person name="Chen Y."/>
            <person name="Cai Q."/>
            <person name="Wang B."/>
            <person name="Liu B."/>
            <person name="Min J."/>
            <person name="Huang Y."/>
            <person name="Wu H."/>
            <person name="Li Z."/>
            <person name="Zhang Y."/>
            <person name="Yin Y."/>
            <person name="Song W."/>
            <person name="Jiang J."/>
            <person name="Jackson S.A."/>
            <person name="Wing R.A."/>
            <person name="Wang J."/>
            <person name="Chen M."/>
        </authorList>
    </citation>
    <scope>NUCLEOTIDE SEQUENCE [LARGE SCALE GENOMIC DNA]</scope>
    <source>
        <strain evidence="2">cv. IRGC 101232</strain>
    </source>
</reference>
<accession>J3L297</accession>
<dbReference type="Proteomes" id="UP000006038">
    <property type="component" value="Chromosome 1"/>
</dbReference>
<dbReference type="EnsemblPlants" id="OB01G33530.1">
    <property type="protein sequence ID" value="OB01G33530.1"/>
    <property type="gene ID" value="OB01G33530"/>
</dbReference>
<proteinExistence type="predicted"/>
<reference evidence="2" key="2">
    <citation type="submission" date="2013-04" db="UniProtKB">
        <authorList>
            <consortium name="EnsemblPlants"/>
        </authorList>
    </citation>
    <scope>IDENTIFICATION</scope>
</reference>
<keyword evidence="3" id="KW-1185">Reference proteome</keyword>
<evidence type="ECO:0000256" key="1">
    <source>
        <dbReference type="SAM" id="MobiDB-lite"/>
    </source>
</evidence>
<evidence type="ECO:0000313" key="3">
    <source>
        <dbReference type="Proteomes" id="UP000006038"/>
    </source>
</evidence>
<dbReference type="Gramene" id="OB01G33530.1">
    <property type="protein sequence ID" value="OB01G33530.1"/>
    <property type="gene ID" value="OB01G33530"/>
</dbReference>
<feature type="compositionally biased region" description="Polar residues" evidence="1">
    <location>
        <begin position="19"/>
        <end position="28"/>
    </location>
</feature>
<name>J3L297_ORYBR</name>
<protein>
    <submittedName>
        <fullName evidence="2">Uncharacterized protein</fullName>
    </submittedName>
</protein>
<dbReference type="AlphaFoldDB" id="J3L297"/>
<dbReference type="HOGENOM" id="CLU_2907670_0_0_1"/>